<dbReference type="InterPro" id="IPR022385">
    <property type="entry name" value="Rhs_assc_core"/>
</dbReference>
<dbReference type="EMBL" id="JANPXH010000007">
    <property type="protein sequence ID" value="MCR6675795.1"/>
    <property type="molecule type" value="Genomic_DNA"/>
</dbReference>
<sequence>MFDEEFSPQTLRRQEYRYSPDSELVNISGDAAKEYYYDQAGQLLAVGNKQQSDAHHAAATETFHYDATSNRLSEPQPDAPEQRRSINRGNRLESYGDRRFEYDRFGNLTAERRGEFGALTTYEYDCRHRLVRHTTPNGTVTTYTYDAFNRRLSKIRDGETTEFIWQGTRLAAQSRNFHADWQAFIYEPGTHRPIALIDGHKYRHPYKLKPKVYWYQTDHLGTPHNLTDIQGRIAWRCEYSAYGKVLDEEIFTDERTGNRLIDVRNPLRFQGQYEDEESGFFYNLNRYYDPGAGRYLTQDPAKLASGLNPYVYVDGDPVNWIDPLGLFKQDGTGFENSSANTNEAQSPPI</sequence>
<dbReference type="Proteomes" id="UP001206878">
    <property type="component" value="Unassembled WGS sequence"/>
</dbReference>
<accession>A0AAW5MQM5</accession>
<gene>
    <name evidence="4" type="ORF">NVV43_09250</name>
</gene>
<dbReference type="NCBIfam" id="TIGR01643">
    <property type="entry name" value="YD_repeat_2x"/>
    <property type="match status" value="1"/>
</dbReference>
<evidence type="ECO:0000256" key="2">
    <source>
        <dbReference type="SAM" id="MobiDB-lite"/>
    </source>
</evidence>
<comment type="caution">
    <text evidence="4">The sequence shown here is derived from an EMBL/GenBank/DDBJ whole genome shotgun (WGS) entry which is preliminary data.</text>
</comment>
<organism evidence="4 5">
    <name type="scientific">Escherichia marmotae</name>
    <dbReference type="NCBI Taxonomy" id="1499973"/>
    <lineage>
        <taxon>Bacteria</taxon>
        <taxon>Pseudomonadati</taxon>
        <taxon>Pseudomonadota</taxon>
        <taxon>Gammaproteobacteria</taxon>
        <taxon>Enterobacterales</taxon>
        <taxon>Enterobacteriaceae</taxon>
        <taxon>Escherichia</taxon>
    </lineage>
</organism>
<feature type="region of interest" description="Disordered" evidence="2">
    <location>
        <begin position="66"/>
        <end position="91"/>
    </location>
</feature>
<dbReference type="InterPro" id="IPR006530">
    <property type="entry name" value="YD"/>
</dbReference>
<feature type="compositionally biased region" description="Basic and acidic residues" evidence="2">
    <location>
        <begin position="80"/>
        <end position="91"/>
    </location>
</feature>
<name>A0AAW5MQM5_9ESCH</name>
<dbReference type="AlphaFoldDB" id="A0AAW5MQM5"/>
<proteinExistence type="predicted"/>
<evidence type="ECO:0000259" key="3">
    <source>
        <dbReference type="Pfam" id="PF25023"/>
    </source>
</evidence>
<evidence type="ECO:0000313" key="4">
    <source>
        <dbReference type="EMBL" id="MCR6675795.1"/>
    </source>
</evidence>
<evidence type="ECO:0000256" key="1">
    <source>
        <dbReference type="ARBA" id="ARBA00022737"/>
    </source>
</evidence>
<dbReference type="NCBIfam" id="TIGR03696">
    <property type="entry name" value="Rhs_assc_core"/>
    <property type="match status" value="1"/>
</dbReference>
<reference evidence="4" key="1">
    <citation type="submission" date="2022-07" db="EMBL/GenBank/DDBJ databases">
        <title>Diversity of ethanolamine utilization by human commensal Escherichia coli.</title>
        <authorList>
            <person name="Jubelin G."/>
        </authorList>
    </citation>
    <scope>NUCLEOTIDE SEQUENCE</scope>
    <source>
        <strain evidence="4">S1</strain>
    </source>
</reference>
<evidence type="ECO:0000313" key="5">
    <source>
        <dbReference type="Proteomes" id="UP001206878"/>
    </source>
</evidence>
<dbReference type="Gene3D" id="2.180.10.10">
    <property type="entry name" value="RHS repeat-associated core"/>
    <property type="match status" value="1"/>
</dbReference>
<feature type="domain" description="Teneurin-like YD-shell" evidence="3">
    <location>
        <begin position="32"/>
        <end position="299"/>
    </location>
</feature>
<dbReference type="InterPro" id="IPR056823">
    <property type="entry name" value="TEN-like_YD-shell"/>
</dbReference>
<dbReference type="Pfam" id="PF25023">
    <property type="entry name" value="TEN_YD-shell"/>
    <property type="match status" value="1"/>
</dbReference>
<dbReference type="InterPro" id="IPR050708">
    <property type="entry name" value="T6SS_VgrG/RHS"/>
</dbReference>
<dbReference type="PANTHER" id="PTHR32305">
    <property type="match status" value="1"/>
</dbReference>
<dbReference type="PANTHER" id="PTHR32305:SF15">
    <property type="entry name" value="PROTEIN RHSA-RELATED"/>
    <property type="match status" value="1"/>
</dbReference>
<keyword evidence="1" id="KW-0677">Repeat</keyword>
<protein>
    <submittedName>
        <fullName evidence="4">RHS domain-containing protein</fullName>
    </submittedName>
</protein>